<dbReference type="KEGG" id="harc:HARCEL1_10845"/>
<proteinExistence type="predicted"/>
<dbReference type="Gene3D" id="3.40.50.2000">
    <property type="entry name" value="Glycogen Phosphorylase B"/>
    <property type="match status" value="2"/>
</dbReference>
<dbReference type="AlphaFoldDB" id="A0A2R4X2Y3"/>
<dbReference type="InterPro" id="IPR028098">
    <property type="entry name" value="Glyco_trans_4-like_N"/>
</dbReference>
<feature type="domain" description="Glycosyl transferase family 1" evidence="2">
    <location>
        <begin position="150"/>
        <end position="291"/>
    </location>
</feature>
<dbReference type="Pfam" id="PF13439">
    <property type="entry name" value="Glyco_transf_4"/>
    <property type="match status" value="1"/>
</dbReference>
<organism evidence="4 5">
    <name type="scientific">Halococcoides cellulosivorans</name>
    <dbReference type="NCBI Taxonomy" id="1679096"/>
    <lineage>
        <taxon>Archaea</taxon>
        <taxon>Methanobacteriati</taxon>
        <taxon>Methanobacteriota</taxon>
        <taxon>Stenosarchaea group</taxon>
        <taxon>Halobacteria</taxon>
        <taxon>Halobacteriales</taxon>
        <taxon>Haloarculaceae</taxon>
        <taxon>Halococcoides</taxon>
    </lineage>
</organism>
<dbReference type="InterPro" id="IPR001296">
    <property type="entry name" value="Glyco_trans_1"/>
</dbReference>
<keyword evidence="1" id="KW-0808">Transferase</keyword>
<dbReference type="GO" id="GO:0016757">
    <property type="term" value="F:glycosyltransferase activity"/>
    <property type="evidence" value="ECO:0007669"/>
    <property type="project" value="InterPro"/>
</dbReference>
<feature type="domain" description="Glycosyltransferase subfamily 4-like N-terminal" evidence="3">
    <location>
        <begin position="41"/>
        <end position="142"/>
    </location>
</feature>
<evidence type="ECO:0008006" key="6">
    <source>
        <dbReference type="Google" id="ProtNLM"/>
    </source>
</evidence>
<accession>A0A2R4X2Y3</accession>
<evidence type="ECO:0000259" key="3">
    <source>
        <dbReference type="Pfam" id="PF13439"/>
    </source>
</evidence>
<protein>
    <recommendedName>
        <fullName evidence="6">Glycosyltransferase</fullName>
    </recommendedName>
</protein>
<dbReference type="EMBL" id="CP028858">
    <property type="protein sequence ID" value="AWB28166.1"/>
    <property type="molecule type" value="Genomic_DNA"/>
</dbReference>
<evidence type="ECO:0000313" key="5">
    <source>
        <dbReference type="Proteomes" id="UP000244727"/>
    </source>
</evidence>
<dbReference type="PANTHER" id="PTHR46401">
    <property type="entry name" value="GLYCOSYLTRANSFERASE WBBK-RELATED"/>
    <property type="match status" value="1"/>
</dbReference>
<dbReference type="GeneID" id="36513010"/>
<reference evidence="4 5" key="1">
    <citation type="submission" date="2018-04" db="EMBL/GenBank/DDBJ databases">
        <title>Halococcoides cellulosivorans gen. nov., sp. nov., an extremely halophilic cellulose-utilizing haloarchaeon from hypersaline lakes.</title>
        <authorList>
            <person name="Sorokin D.Y."/>
            <person name="Toshchakov S.V."/>
            <person name="Samarov N.I."/>
            <person name="Korzhenkov A."/>
            <person name="Kublanov I.V."/>
        </authorList>
    </citation>
    <scope>NUCLEOTIDE SEQUENCE [LARGE SCALE GENOMIC DNA]</scope>
    <source>
        <strain evidence="4 5">HArcel1</strain>
    </source>
</reference>
<dbReference type="Proteomes" id="UP000244727">
    <property type="component" value="Chromosome"/>
</dbReference>
<dbReference type="Pfam" id="PF00534">
    <property type="entry name" value="Glycos_transf_1"/>
    <property type="match status" value="1"/>
</dbReference>
<sequence>MTLHVHFFTLTPGGGSEHIYLAELRDALADHDVVPVDDWRDADVVHCFEVNALTTQTLTAFQFPTLARIVRSETPLVISTDDLYFSGDPSLTVHPRLYGLNHRLQRRLFAHSDAIIALSESVRGRLAPHVDTPISVVHHGVRDAYRAPYADTDPFVLHVSLAAPRKNPEAVVEVARRLDGRMVVAGSGWSDRIPDDAIETPGFVPEADLIDLYHRAGVFYFPTRHEGFGLPVLEAMAASCAVVSSDVYSVPEVAGDAARLFDPDAVDAHVAAIEELLADARERRALAERAHDRSAGFTWAESAAETRAVYESVLE</sequence>
<name>A0A2R4X2Y3_9EURY</name>
<dbReference type="SUPFAM" id="SSF53756">
    <property type="entry name" value="UDP-Glycosyltransferase/glycogen phosphorylase"/>
    <property type="match status" value="1"/>
</dbReference>
<dbReference type="RefSeq" id="WP_108383424.1">
    <property type="nucleotide sequence ID" value="NZ_CP028858.1"/>
</dbReference>
<evidence type="ECO:0000313" key="4">
    <source>
        <dbReference type="EMBL" id="AWB28166.1"/>
    </source>
</evidence>
<dbReference type="CDD" id="cd03809">
    <property type="entry name" value="GT4_MtfB-like"/>
    <property type="match status" value="1"/>
</dbReference>
<gene>
    <name evidence="4" type="ORF">HARCEL1_10845</name>
</gene>
<keyword evidence="5" id="KW-1185">Reference proteome</keyword>
<evidence type="ECO:0000259" key="2">
    <source>
        <dbReference type="Pfam" id="PF00534"/>
    </source>
</evidence>
<dbReference type="PANTHER" id="PTHR46401:SF2">
    <property type="entry name" value="GLYCOSYLTRANSFERASE WBBK-RELATED"/>
    <property type="match status" value="1"/>
</dbReference>
<evidence type="ECO:0000256" key="1">
    <source>
        <dbReference type="ARBA" id="ARBA00022679"/>
    </source>
</evidence>